<reference evidence="1" key="2">
    <citation type="submission" date="2021-12" db="EMBL/GenBank/DDBJ databases">
        <title>Resequencing data analysis of finger millet.</title>
        <authorList>
            <person name="Hatakeyama M."/>
            <person name="Aluri S."/>
            <person name="Balachadran M.T."/>
            <person name="Sivarajan S.R."/>
            <person name="Poveda L."/>
            <person name="Shimizu-Inatsugi R."/>
            <person name="Schlapbach R."/>
            <person name="Sreeman S.M."/>
            <person name="Shimizu K.K."/>
        </authorList>
    </citation>
    <scope>NUCLEOTIDE SEQUENCE</scope>
</reference>
<sequence length="143" mass="17896">MMDRLNTRNLLRRKNLKIQNNDYSYVTCRQCVEETAMHLFFKCSFSTSCWDWLGIHWQVHLNFFDMILEAKHQFQHQFFFEIIIIACWHIWKQRNDKIFERKVPFIDDWRRKFKDECRLQSCRFKDQEKDQFLLWLDSLYLGL</sequence>
<keyword evidence="2" id="KW-1185">Reference proteome</keyword>
<accession>A0AAV5F1R1</accession>
<evidence type="ECO:0008006" key="3">
    <source>
        <dbReference type="Google" id="ProtNLM"/>
    </source>
</evidence>
<comment type="caution">
    <text evidence="1">The sequence shown here is derived from an EMBL/GenBank/DDBJ whole genome shotgun (WGS) entry which is preliminary data.</text>
</comment>
<organism evidence="1 2">
    <name type="scientific">Eleusine coracana subsp. coracana</name>
    <dbReference type="NCBI Taxonomy" id="191504"/>
    <lineage>
        <taxon>Eukaryota</taxon>
        <taxon>Viridiplantae</taxon>
        <taxon>Streptophyta</taxon>
        <taxon>Embryophyta</taxon>
        <taxon>Tracheophyta</taxon>
        <taxon>Spermatophyta</taxon>
        <taxon>Magnoliopsida</taxon>
        <taxon>Liliopsida</taxon>
        <taxon>Poales</taxon>
        <taxon>Poaceae</taxon>
        <taxon>PACMAD clade</taxon>
        <taxon>Chloridoideae</taxon>
        <taxon>Cynodonteae</taxon>
        <taxon>Eleusininae</taxon>
        <taxon>Eleusine</taxon>
    </lineage>
</organism>
<reference evidence="1" key="1">
    <citation type="journal article" date="2018" name="DNA Res.">
        <title>Multiple hybrid de novo genome assembly of finger millet, an orphan allotetraploid crop.</title>
        <authorList>
            <person name="Hatakeyama M."/>
            <person name="Aluri S."/>
            <person name="Balachadran M.T."/>
            <person name="Sivarajan S.R."/>
            <person name="Patrignani A."/>
            <person name="Gruter S."/>
            <person name="Poveda L."/>
            <person name="Shimizu-Inatsugi R."/>
            <person name="Baeten J."/>
            <person name="Francoijs K.J."/>
            <person name="Nataraja K.N."/>
            <person name="Reddy Y.A.N."/>
            <person name="Phadnis S."/>
            <person name="Ravikumar R.L."/>
            <person name="Schlapbach R."/>
            <person name="Sreeman S.M."/>
            <person name="Shimizu K.K."/>
        </authorList>
    </citation>
    <scope>NUCLEOTIDE SEQUENCE</scope>
</reference>
<gene>
    <name evidence="1" type="primary">gb17052</name>
    <name evidence="1" type="ORF">PR202_gb17052</name>
</gene>
<evidence type="ECO:0000313" key="2">
    <source>
        <dbReference type="Proteomes" id="UP001054889"/>
    </source>
</evidence>
<dbReference type="AlphaFoldDB" id="A0AAV5F1R1"/>
<dbReference type="Proteomes" id="UP001054889">
    <property type="component" value="Unassembled WGS sequence"/>
</dbReference>
<name>A0AAV5F1R1_ELECO</name>
<proteinExistence type="predicted"/>
<evidence type="ECO:0000313" key="1">
    <source>
        <dbReference type="EMBL" id="GJN28880.1"/>
    </source>
</evidence>
<dbReference type="EMBL" id="BQKI01000081">
    <property type="protein sequence ID" value="GJN28880.1"/>
    <property type="molecule type" value="Genomic_DNA"/>
</dbReference>
<protein>
    <recommendedName>
        <fullName evidence="3">Reverse transcriptase zinc-binding domain-containing protein</fullName>
    </recommendedName>
</protein>